<proteinExistence type="predicted"/>
<sequence length="88" mass="9541">MEEWLAQALVEAHVAGSEVVRERVESPAEAVRLGFRGSPTLLIRGRDPFASERDSVGLACRVYRTSDGEDGALSVAELRVALARWSAS</sequence>
<protein>
    <submittedName>
        <fullName evidence="1">Thioredoxin family protein</fullName>
    </submittedName>
</protein>
<accession>A0A934KFR8</accession>
<dbReference type="EMBL" id="JAEKNR010000242">
    <property type="protein sequence ID" value="MBJ7601320.1"/>
    <property type="molecule type" value="Genomic_DNA"/>
</dbReference>
<dbReference type="AlphaFoldDB" id="A0A934KFR8"/>
<dbReference type="Proteomes" id="UP000612893">
    <property type="component" value="Unassembled WGS sequence"/>
</dbReference>
<reference evidence="1" key="1">
    <citation type="submission" date="2020-10" db="EMBL/GenBank/DDBJ databases">
        <title>Ca. Dormibacterota MAGs.</title>
        <authorList>
            <person name="Montgomery K."/>
        </authorList>
    </citation>
    <scope>NUCLEOTIDE SEQUENCE [LARGE SCALE GENOMIC DNA]</scope>
    <source>
        <strain evidence="1">SC8812_S17_10</strain>
    </source>
</reference>
<organism evidence="1 2">
    <name type="scientific">Candidatus Nephthysia bennettiae</name>
    <dbReference type="NCBI Taxonomy" id="3127016"/>
    <lineage>
        <taxon>Bacteria</taxon>
        <taxon>Bacillati</taxon>
        <taxon>Candidatus Dormiibacterota</taxon>
        <taxon>Candidatus Dormibacteria</taxon>
        <taxon>Candidatus Dormibacterales</taxon>
        <taxon>Candidatus Dormibacteraceae</taxon>
        <taxon>Candidatus Nephthysia</taxon>
    </lineage>
</organism>
<evidence type="ECO:0000313" key="2">
    <source>
        <dbReference type="Proteomes" id="UP000612893"/>
    </source>
</evidence>
<dbReference type="RefSeq" id="WP_338205518.1">
    <property type="nucleotide sequence ID" value="NZ_JAEKNR010000242.1"/>
</dbReference>
<evidence type="ECO:0000313" key="1">
    <source>
        <dbReference type="EMBL" id="MBJ7601320.1"/>
    </source>
</evidence>
<comment type="caution">
    <text evidence="1">The sequence shown here is derived from an EMBL/GenBank/DDBJ whole genome shotgun (WGS) entry which is preliminary data.</text>
</comment>
<gene>
    <name evidence="1" type="ORF">JF922_25005</name>
</gene>
<keyword evidence="2" id="KW-1185">Reference proteome</keyword>
<name>A0A934KFR8_9BACT</name>